<comment type="caution">
    <text evidence="1">The sequence shown here is derived from an EMBL/GenBank/DDBJ whole genome shotgun (WGS) entry which is preliminary data.</text>
</comment>
<dbReference type="InterPro" id="IPR012386">
    <property type="entry name" value="Cyclic-nucl_3Pdiesterase"/>
</dbReference>
<gene>
    <name evidence="1" type="ORF">LTR36_000952</name>
</gene>
<keyword evidence="2" id="KW-1185">Reference proteome</keyword>
<dbReference type="Pfam" id="PF07823">
    <property type="entry name" value="CPDase"/>
    <property type="match status" value="1"/>
</dbReference>
<dbReference type="SUPFAM" id="SSF55144">
    <property type="entry name" value="LigT-like"/>
    <property type="match status" value="1"/>
</dbReference>
<dbReference type="GO" id="GO:0009187">
    <property type="term" value="P:cyclic nucleotide metabolic process"/>
    <property type="evidence" value="ECO:0007669"/>
    <property type="project" value="TreeGrafter"/>
</dbReference>
<proteinExistence type="predicted"/>
<organism evidence="1 2">
    <name type="scientific">Oleoguttula mirabilis</name>
    <dbReference type="NCBI Taxonomy" id="1507867"/>
    <lineage>
        <taxon>Eukaryota</taxon>
        <taxon>Fungi</taxon>
        <taxon>Dikarya</taxon>
        <taxon>Ascomycota</taxon>
        <taxon>Pezizomycotina</taxon>
        <taxon>Dothideomycetes</taxon>
        <taxon>Dothideomycetidae</taxon>
        <taxon>Mycosphaerellales</taxon>
        <taxon>Teratosphaeriaceae</taxon>
        <taxon>Oleoguttula</taxon>
    </lineage>
</organism>
<dbReference type="InterPro" id="IPR009097">
    <property type="entry name" value="Cyclic_Pdiesterase"/>
</dbReference>
<evidence type="ECO:0008006" key="3">
    <source>
        <dbReference type="Google" id="ProtNLM"/>
    </source>
</evidence>
<dbReference type="PANTHER" id="PTHR28141">
    <property type="entry name" value="2',3'-CYCLIC-NUCLEOTIDE 3'-PHOSPHODIESTERASE"/>
    <property type="match status" value="1"/>
</dbReference>
<reference evidence="1 2" key="1">
    <citation type="submission" date="2021-11" db="EMBL/GenBank/DDBJ databases">
        <title>Black yeast isolated from Biological Soil Crust.</title>
        <authorList>
            <person name="Kurbessoian T."/>
        </authorList>
    </citation>
    <scope>NUCLEOTIDE SEQUENCE [LARGE SCALE GENOMIC DNA]</scope>
    <source>
        <strain evidence="1 2">CCFEE 5522</strain>
    </source>
</reference>
<dbReference type="Proteomes" id="UP001324427">
    <property type="component" value="Unassembled WGS sequence"/>
</dbReference>
<dbReference type="Gene3D" id="3.90.1140.10">
    <property type="entry name" value="Cyclic phosphodiesterase"/>
    <property type="match status" value="1"/>
</dbReference>
<sequence length="199" mass="22017">MPGSSLWLVPPEDSELYKAIHDLIINHVPSLYTGTIPQFTPHITLTSDVTVPESGPQQWLDGIQIPDTKELKVAVRDVEVGSIFFKKITMRCDKTPELCQLAASCRAAGVQGLDAQGAQKWAEEQYLPHCSLISSLPGDEVTAKLDAVNKTVREAKRHYPDSHTAKGGLILLVSTHKPIEEWAPIATRQLPGMEWTWQT</sequence>
<evidence type="ECO:0000313" key="2">
    <source>
        <dbReference type="Proteomes" id="UP001324427"/>
    </source>
</evidence>
<dbReference type="PANTHER" id="PTHR28141:SF1">
    <property type="entry name" value="2',3'-CYCLIC-NUCLEOTIDE 3'-PHOSPHODIESTERASE"/>
    <property type="match status" value="1"/>
</dbReference>
<accession>A0AAV9JPH8</accession>
<dbReference type="GO" id="GO:0004113">
    <property type="term" value="F:2',3'-cyclic-nucleotide 3'-phosphodiesterase activity"/>
    <property type="evidence" value="ECO:0007669"/>
    <property type="project" value="TreeGrafter"/>
</dbReference>
<name>A0AAV9JPH8_9PEZI</name>
<dbReference type="AlphaFoldDB" id="A0AAV9JPH8"/>
<dbReference type="EMBL" id="JAVFHQ010000011">
    <property type="protein sequence ID" value="KAK4547297.1"/>
    <property type="molecule type" value="Genomic_DNA"/>
</dbReference>
<evidence type="ECO:0000313" key="1">
    <source>
        <dbReference type="EMBL" id="KAK4547297.1"/>
    </source>
</evidence>
<protein>
    <recommendedName>
        <fullName evidence="3">2',3'-cyclic-nucleotide 3'-phosphodiesterase</fullName>
    </recommendedName>
</protein>